<accession>A0A9N8HVM9</accession>
<organism evidence="1 2">
    <name type="scientific">Seminavis robusta</name>
    <dbReference type="NCBI Taxonomy" id="568900"/>
    <lineage>
        <taxon>Eukaryota</taxon>
        <taxon>Sar</taxon>
        <taxon>Stramenopiles</taxon>
        <taxon>Ochrophyta</taxon>
        <taxon>Bacillariophyta</taxon>
        <taxon>Bacillariophyceae</taxon>
        <taxon>Bacillariophycidae</taxon>
        <taxon>Naviculales</taxon>
        <taxon>Naviculaceae</taxon>
        <taxon>Seminavis</taxon>
    </lineage>
</organism>
<gene>
    <name evidence="1" type="ORF">SEMRO_1975_G308770.1</name>
</gene>
<protein>
    <submittedName>
        <fullName evidence="1">Uncharacterized protein</fullName>
    </submittedName>
</protein>
<comment type="caution">
    <text evidence="1">The sequence shown here is derived from an EMBL/GenBank/DDBJ whole genome shotgun (WGS) entry which is preliminary data.</text>
</comment>
<keyword evidence="2" id="KW-1185">Reference proteome</keyword>
<sequence length="212" mass="23353">MNTSIRSFVLLLEAWLYWIRSRVSSSIARIYSSFLLLVGVVRSACCFLLGHDVEWTDVFCFDEESEDVTVVVRVASSLFNKRVQGLLVVQQYGSSSLFRLLIDGHEVIPRADGGGNIQGDRLMGALLLPDGIKWTVNTKKAKSGNASTIRGRCTYISFVDNLTGMTSLQVTTIHDTRNNGNGKAVGALFEEKMKAAAELVNSRPNTNNMVTI</sequence>
<evidence type="ECO:0000313" key="1">
    <source>
        <dbReference type="EMBL" id="CAB9527307.1"/>
    </source>
</evidence>
<dbReference type="Proteomes" id="UP001153069">
    <property type="component" value="Unassembled WGS sequence"/>
</dbReference>
<evidence type="ECO:0000313" key="2">
    <source>
        <dbReference type="Proteomes" id="UP001153069"/>
    </source>
</evidence>
<proteinExistence type="predicted"/>
<name>A0A9N8HVM9_9STRA</name>
<dbReference type="EMBL" id="CAICTM010001973">
    <property type="protein sequence ID" value="CAB9527307.1"/>
    <property type="molecule type" value="Genomic_DNA"/>
</dbReference>
<dbReference type="AlphaFoldDB" id="A0A9N8HVM9"/>
<reference evidence="1" key="1">
    <citation type="submission" date="2020-06" db="EMBL/GenBank/DDBJ databases">
        <authorList>
            <consortium name="Plant Systems Biology data submission"/>
        </authorList>
    </citation>
    <scope>NUCLEOTIDE SEQUENCE</scope>
    <source>
        <strain evidence="1">D6</strain>
    </source>
</reference>